<name>A0ABU1ZJ23_9BURK</name>
<organism evidence="2 3">
    <name type="scientific">Rhodoferax saidenbachensis</name>
    <dbReference type="NCBI Taxonomy" id="1484693"/>
    <lineage>
        <taxon>Bacteria</taxon>
        <taxon>Pseudomonadati</taxon>
        <taxon>Pseudomonadota</taxon>
        <taxon>Betaproteobacteria</taxon>
        <taxon>Burkholderiales</taxon>
        <taxon>Comamonadaceae</taxon>
        <taxon>Rhodoferax</taxon>
    </lineage>
</organism>
<reference evidence="2 3" key="1">
    <citation type="submission" date="2023-07" db="EMBL/GenBank/DDBJ databases">
        <title>Sorghum-associated microbial communities from plants grown in Nebraska, USA.</title>
        <authorList>
            <person name="Schachtman D."/>
        </authorList>
    </citation>
    <scope>NUCLEOTIDE SEQUENCE [LARGE SCALE GENOMIC DNA]</scope>
    <source>
        <strain evidence="2 3">BE308</strain>
    </source>
</reference>
<evidence type="ECO:0000313" key="3">
    <source>
        <dbReference type="Proteomes" id="UP001268089"/>
    </source>
</evidence>
<feature type="chain" id="PRO_5045924517" evidence="1">
    <location>
        <begin position="21"/>
        <end position="146"/>
    </location>
</feature>
<dbReference type="EMBL" id="JAVDXO010000002">
    <property type="protein sequence ID" value="MDR7305544.1"/>
    <property type="molecule type" value="Genomic_DNA"/>
</dbReference>
<gene>
    <name evidence="2" type="ORF">J2X15_000822</name>
</gene>
<dbReference type="Proteomes" id="UP001268089">
    <property type="component" value="Unassembled WGS sequence"/>
</dbReference>
<feature type="signal peptide" evidence="1">
    <location>
        <begin position="1"/>
        <end position="20"/>
    </location>
</feature>
<accession>A0ABU1ZJ23</accession>
<evidence type="ECO:0000256" key="1">
    <source>
        <dbReference type="SAM" id="SignalP"/>
    </source>
</evidence>
<keyword evidence="3" id="KW-1185">Reference proteome</keyword>
<dbReference type="RefSeq" id="WP_310339723.1">
    <property type="nucleotide sequence ID" value="NZ_JAVDXO010000002.1"/>
</dbReference>
<comment type="caution">
    <text evidence="2">The sequence shown here is derived from an EMBL/GenBank/DDBJ whole genome shotgun (WGS) entry which is preliminary data.</text>
</comment>
<proteinExistence type="predicted"/>
<evidence type="ECO:0000313" key="2">
    <source>
        <dbReference type="EMBL" id="MDR7305544.1"/>
    </source>
</evidence>
<sequence length="146" mass="16187">MRTPFIMLVAWLATATVASAALPQEGDGSRLLVGRWTWTRADVACTEVYDYRADGTYSALSGAEKTESRYTIAAKPNAQGFYRLDAEVVKDYGGQDCAQSSSDDTGLRFTNYLFFAPSGRQYWACYSESKDDCFGPLNRVDADKKK</sequence>
<protein>
    <submittedName>
        <fullName evidence="2">Uncharacterized protein</fullName>
    </submittedName>
</protein>
<keyword evidence="1" id="KW-0732">Signal</keyword>